<dbReference type="Pfam" id="PF00512">
    <property type="entry name" value="HisKA"/>
    <property type="match status" value="1"/>
</dbReference>
<evidence type="ECO:0000259" key="8">
    <source>
        <dbReference type="PROSITE" id="PS50109"/>
    </source>
</evidence>
<dbReference type="InterPro" id="IPR050736">
    <property type="entry name" value="Sensor_HK_Regulatory"/>
</dbReference>
<dbReference type="RefSeq" id="WP_186914308.1">
    <property type="nucleotide sequence ID" value="NZ_JACOFZ010000001.1"/>
</dbReference>
<dbReference type="SUPFAM" id="SSF55874">
    <property type="entry name" value="ATPase domain of HSP90 chaperone/DNA topoisomerase II/histidine kinase"/>
    <property type="match status" value="1"/>
</dbReference>
<dbReference type="CDD" id="cd00082">
    <property type="entry name" value="HisKA"/>
    <property type="match status" value="1"/>
</dbReference>
<reference evidence="9" key="1">
    <citation type="submission" date="2020-08" db="EMBL/GenBank/DDBJ databases">
        <title>Novel species isolated from subtropical streams in China.</title>
        <authorList>
            <person name="Lu H."/>
        </authorList>
    </citation>
    <scope>NUCLEOTIDE SEQUENCE</scope>
    <source>
        <strain evidence="9">LX22W</strain>
    </source>
</reference>
<evidence type="ECO:0000256" key="6">
    <source>
        <dbReference type="ARBA" id="ARBA00023012"/>
    </source>
</evidence>
<dbReference type="PROSITE" id="PS50109">
    <property type="entry name" value="HIS_KIN"/>
    <property type="match status" value="1"/>
</dbReference>
<keyword evidence="7" id="KW-1133">Transmembrane helix</keyword>
<keyword evidence="7" id="KW-0812">Transmembrane</keyword>
<proteinExistence type="predicted"/>
<feature type="transmembrane region" description="Helical" evidence="7">
    <location>
        <begin position="189"/>
        <end position="210"/>
    </location>
</feature>
<dbReference type="SUPFAM" id="SSF47384">
    <property type="entry name" value="Homodimeric domain of signal transducing histidine kinase"/>
    <property type="match status" value="1"/>
</dbReference>
<feature type="domain" description="Histidine kinase" evidence="8">
    <location>
        <begin position="234"/>
        <end position="438"/>
    </location>
</feature>
<dbReference type="Pfam" id="PF02518">
    <property type="entry name" value="HATPase_c"/>
    <property type="match status" value="1"/>
</dbReference>
<dbReference type="CDD" id="cd00075">
    <property type="entry name" value="HATPase"/>
    <property type="match status" value="1"/>
</dbReference>
<keyword evidence="5 9" id="KW-0418">Kinase</keyword>
<keyword evidence="4" id="KW-0808">Transferase</keyword>
<dbReference type="PANTHER" id="PTHR43711:SF1">
    <property type="entry name" value="HISTIDINE KINASE 1"/>
    <property type="match status" value="1"/>
</dbReference>
<dbReference type="EC" id="2.7.13.3" evidence="2"/>
<evidence type="ECO:0000256" key="5">
    <source>
        <dbReference type="ARBA" id="ARBA00022777"/>
    </source>
</evidence>
<dbReference type="Gene3D" id="3.30.565.10">
    <property type="entry name" value="Histidine kinase-like ATPase, C-terminal domain"/>
    <property type="match status" value="1"/>
</dbReference>
<dbReference type="InterPro" id="IPR003661">
    <property type="entry name" value="HisK_dim/P_dom"/>
</dbReference>
<comment type="catalytic activity">
    <reaction evidence="1">
        <text>ATP + protein L-histidine = ADP + protein N-phospho-L-histidine.</text>
        <dbReference type="EC" id="2.7.13.3"/>
    </reaction>
</comment>
<dbReference type="InterPro" id="IPR003594">
    <property type="entry name" value="HATPase_dom"/>
</dbReference>
<keyword evidence="10" id="KW-1185">Reference proteome</keyword>
<dbReference type="SMART" id="SM00388">
    <property type="entry name" value="HisKA"/>
    <property type="match status" value="1"/>
</dbReference>
<dbReference type="SMART" id="SM00387">
    <property type="entry name" value="HATPase_c"/>
    <property type="match status" value="1"/>
</dbReference>
<dbReference type="GO" id="GO:0000155">
    <property type="term" value="F:phosphorelay sensor kinase activity"/>
    <property type="evidence" value="ECO:0007669"/>
    <property type="project" value="InterPro"/>
</dbReference>
<dbReference type="PANTHER" id="PTHR43711">
    <property type="entry name" value="TWO-COMPONENT HISTIDINE KINASE"/>
    <property type="match status" value="1"/>
</dbReference>
<organism evidence="9 10">
    <name type="scientific">Undibacterium nitidum</name>
    <dbReference type="NCBI Taxonomy" id="2762298"/>
    <lineage>
        <taxon>Bacteria</taxon>
        <taxon>Pseudomonadati</taxon>
        <taxon>Pseudomonadota</taxon>
        <taxon>Betaproteobacteria</taxon>
        <taxon>Burkholderiales</taxon>
        <taxon>Oxalobacteraceae</taxon>
        <taxon>Undibacterium</taxon>
    </lineage>
</organism>
<protein>
    <recommendedName>
        <fullName evidence="2">histidine kinase</fullName>
        <ecNumber evidence="2">2.7.13.3</ecNumber>
    </recommendedName>
</protein>
<sequence length="439" mass="47836">MHSRKYSIYTWGFLAIASVAALILLLNSYVASRSLAEAKLALASGEGHALISRILQETRATEQPITATPLSKVLRSFESKGLRYIAVSINGKIVEQAGAPLMKDPDWPVGDVRFVDQRARLVGVLPPVLPTLEQLLQSPIASDDKAISLPHLPAAPSGDQNVNFVGRVIVEFETPLIAQLTSTAFRSNLIVWLASSVLLVLALVFTRNAIMLREIEHRAERDRQLTLLGEMSAVVAHELRNPLAALKGHSQLLADLLTSSNTLNSSALKKAERIVVEAERLEKLTHVLLDFVRNSPLDLKLISPQQLVAELFLVVAEAEISTDFSNAPEIIYTDTTRLVMALSNLVRNAQQAAPRTVIELVFKTDDEFTVIEVCDRGPGLETGSEEEIFERLVSTRSVGTGLGLAAVRRAVNQLGGTVSGENRPGGGAIFRIKLPQKMK</sequence>
<dbReference type="Proteomes" id="UP000627446">
    <property type="component" value="Unassembled WGS sequence"/>
</dbReference>
<comment type="caution">
    <text evidence="9">The sequence shown here is derived from an EMBL/GenBank/DDBJ whole genome shotgun (WGS) entry which is preliminary data.</text>
</comment>
<evidence type="ECO:0000256" key="1">
    <source>
        <dbReference type="ARBA" id="ARBA00000085"/>
    </source>
</evidence>
<evidence type="ECO:0000313" key="10">
    <source>
        <dbReference type="Proteomes" id="UP000627446"/>
    </source>
</evidence>
<dbReference type="Gene3D" id="1.10.287.130">
    <property type="match status" value="1"/>
</dbReference>
<dbReference type="PRINTS" id="PR00344">
    <property type="entry name" value="BCTRLSENSOR"/>
</dbReference>
<dbReference type="InterPro" id="IPR004358">
    <property type="entry name" value="Sig_transdc_His_kin-like_C"/>
</dbReference>
<dbReference type="InterPro" id="IPR005467">
    <property type="entry name" value="His_kinase_dom"/>
</dbReference>
<dbReference type="EMBL" id="JACOFZ010000001">
    <property type="protein sequence ID" value="MBC3881196.1"/>
    <property type="molecule type" value="Genomic_DNA"/>
</dbReference>
<dbReference type="InterPro" id="IPR036890">
    <property type="entry name" value="HATPase_C_sf"/>
</dbReference>
<keyword evidence="7" id="KW-0472">Membrane</keyword>
<dbReference type="InterPro" id="IPR036097">
    <property type="entry name" value="HisK_dim/P_sf"/>
</dbReference>
<dbReference type="AlphaFoldDB" id="A0A923HNS4"/>
<gene>
    <name evidence="9" type="ORF">H8K36_07430</name>
</gene>
<keyword evidence="6" id="KW-0902">Two-component regulatory system</keyword>
<evidence type="ECO:0000256" key="3">
    <source>
        <dbReference type="ARBA" id="ARBA00022553"/>
    </source>
</evidence>
<keyword evidence="3" id="KW-0597">Phosphoprotein</keyword>
<evidence type="ECO:0000313" key="9">
    <source>
        <dbReference type="EMBL" id="MBC3881196.1"/>
    </source>
</evidence>
<evidence type="ECO:0000256" key="7">
    <source>
        <dbReference type="SAM" id="Phobius"/>
    </source>
</evidence>
<evidence type="ECO:0000256" key="4">
    <source>
        <dbReference type="ARBA" id="ARBA00022679"/>
    </source>
</evidence>
<accession>A0A923HNS4</accession>
<evidence type="ECO:0000256" key="2">
    <source>
        <dbReference type="ARBA" id="ARBA00012438"/>
    </source>
</evidence>
<name>A0A923HNS4_9BURK</name>